<evidence type="ECO:0000313" key="8">
    <source>
        <dbReference type="Proteomes" id="UP000244073"/>
    </source>
</evidence>
<evidence type="ECO:0000256" key="6">
    <source>
        <dbReference type="SAM" id="SignalP"/>
    </source>
</evidence>
<dbReference type="Proteomes" id="UP000244073">
    <property type="component" value="Unassembled WGS sequence"/>
</dbReference>
<protein>
    <recommendedName>
        <fullName evidence="9">Serine carboxypeptidase S28</fullName>
    </recommendedName>
</protein>
<evidence type="ECO:0000256" key="1">
    <source>
        <dbReference type="ARBA" id="ARBA00011079"/>
    </source>
</evidence>
<evidence type="ECO:0000256" key="5">
    <source>
        <dbReference type="ARBA" id="ARBA00023180"/>
    </source>
</evidence>
<keyword evidence="5" id="KW-0325">Glycoprotein</keyword>
<dbReference type="VEuPathDB" id="FungiDB:P175DRAFT_0481492"/>
<organism evidence="7 8">
    <name type="scientific">Aspergillus ochraceoroseus IBT 24754</name>
    <dbReference type="NCBI Taxonomy" id="1392256"/>
    <lineage>
        <taxon>Eukaryota</taxon>
        <taxon>Fungi</taxon>
        <taxon>Dikarya</taxon>
        <taxon>Ascomycota</taxon>
        <taxon>Pezizomycotina</taxon>
        <taxon>Eurotiomycetes</taxon>
        <taxon>Eurotiomycetidae</taxon>
        <taxon>Eurotiales</taxon>
        <taxon>Aspergillaceae</taxon>
        <taxon>Aspergillus</taxon>
        <taxon>Aspergillus subgen. Nidulantes</taxon>
    </lineage>
</organism>
<feature type="signal peptide" evidence="6">
    <location>
        <begin position="1"/>
        <end position="20"/>
    </location>
</feature>
<gene>
    <name evidence="7" type="ORF">P175DRAFT_0481492</name>
</gene>
<dbReference type="GeneID" id="63812339"/>
<comment type="caution">
    <text evidence="7">The sequence shown here is derived from an EMBL/GenBank/DDBJ whole genome shotgun (WGS) entry which is preliminary data.</text>
</comment>
<dbReference type="PANTHER" id="PTHR11010">
    <property type="entry name" value="PROTEASE S28 PRO-X CARBOXYPEPTIDASE-RELATED"/>
    <property type="match status" value="1"/>
</dbReference>
<feature type="chain" id="PRO_5015774803" description="Serine carboxypeptidase S28" evidence="6">
    <location>
        <begin position="21"/>
        <end position="549"/>
    </location>
</feature>
<dbReference type="Gene3D" id="3.40.50.1820">
    <property type="entry name" value="alpha/beta hydrolase"/>
    <property type="match status" value="2"/>
</dbReference>
<proteinExistence type="inferred from homology"/>
<evidence type="ECO:0000256" key="2">
    <source>
        <dbReference type="ARBA" id="ARBA00022670"/>
    </source>
</evidence>
<accession>A0A2T5LVH4</accession>
<dbReference type="GO" id="GO:0008239">
    <property type="term" value="F:dipeptidyl-peptidase activity"/>
    <property type="evidence" value="ECO:0007669"/>
    <property type="project" value="TreeGrafter"/>
</dbReference>
<evidence type="ECO:0008006" key="9">
    <source>
        <dbReference type="Google" id="ProtNLM"/>
    </source>
</evidence>
<name>A0A2T5LVH4_9EURO</name>
<dbReference type="GO" id="GO:0070008">
    <property type="term" value="F:serine-type exopeptidase activity"/>
    <property type="evidence" value="ECO:0007669"/>
    <property type="project" value="InterPro"/>
</dbReference>
<evidence type="ECO:0000256" key="4">
    <source>
        <dbReference type="ARBA" id="ARBA00022801"/>
    </source>
</evidence>
<keyword evidence="3 6" id="KW-0732">Signal</keyword>
<dbReference type="OrthoDB" id="1735038at2759"/>
<evidence type="ECO:0000313" key="7">
    <source>
        <dbReference type="EMBL" id="PTU20282.1"/>
    </source>
</evidence>
<dbReference type="EMBL" id="MSFN02000005">
    <property type="protein sequence ID" value="PTU20282.1"/>
    <property type="molecule type" value="Genomic_DNA"/>
</dbReference>
<comment type="similarity">
    <text evidence="1">Belongs to the peptidase S28 family.</text>
</comment>
<sequence length="549" mass="60533">MRSFAAALATVALLSSPGAGLRLRSDFTRDLQLSAELGLDPDLLLKNRHVLHTLLEQPSTIPAEYVPIPIDHEDPHVGKYQNRFWVNDQYYTPGAPVFLYDAGESSAEPSLVHLTSETSFFNSMIQEFNAIGILWEHRYYGQSLPYPVTNTTPPEQMKYLTTRQALADIPYFARTFTRPDYPRTDLTPASTPWVMVGGSYPGIRAALARKEYPETIFAAFAASAPVQAQINMSIYFDQVYRGMVSGGLGNCVKDLHAALQYIDDQLAHPDTAKTMKQLFFGVGAEQNSNEDFGAALAGIYGYFQSHGVDGGEGGLCSLCGYLEVDPRTNESAGANGLAPAYGAQYVAERWASWPTFVEVVNSNMETNCKGLDSTTARSCVLNNPPTDADTLSWTWQYCSEWGFYQSNNVGAHSLLSRYQTLELMQRQCNEIFPEASKQGILPPQPKAAALNQEFGGWTIRPSNVYFSAGEFDPWRTLSLLSNEDFAPQGVSLTTQIPPCGVQPGADKVFGFVGANSVHCFDFRTDSAVGEESRGYFIQALKEWLPCFGK</sequence>
<dbReference type="Pfam" id="PF05577">
    <property type="entry name" value="Peptidase_S28"/>
    <property type="match status" value="1"/>
</dbReference>
<dbReference type="RefSeq" id="XP_040751674.1">
    <property type="nucleotide sequence ID" value="XM_040895457.1"/>
</dbReference>
<dbReference type="FunFam" id="3.40.50.1820:FF:000636">
    <property type="entry name" value="Serine peptidase, family S28, putative"/>
    <property type="match status" value="1"/>
</dbReference>
<dbReference type="InterPro" id="IPR029058">
    <property type="entry name" value="AB_hydrolase_fold"/>
</dbReference>
<dbReference type="GO" id="GO:0006508">
    <property type="term" value="P:proteolysis"/>
    <property type="evidence" value="ECO:0007669"/>
    <property type="project" value="UniProtKB-KW"/>
</dbReference>
<reference evidence="7 8" key="1">
    <citation type="journal article" date="2018" name="Proc. Natl. Acad. Sci. U.S.A.">
        <title>Linking secondary metabolites to gene clusters through genome sequencing of six diverse Aspergillus species.</title>
        <authorList>
            <person name="Kaerboelling I."/>
            <person name="Vesth T.C."/>
            <person name="Frisvad J.C."/>
            <person name="Nybo J.L."/>
            <person name="Theobald S."/>
            <person name="Kuo A."/>
            <person name="Bowyer P."/>
            <person name="Matsuda Y."/>
            <person name="Mondo S."/>
            <person name="Lyhne E.K."/>
            <person name="Kogle M.E."/>
            <person name="Clum A."/>
            <person name="Lipzen A."/>
            <person name="Salamov A."/>
            <person name="Ngan C.Y."/>
            <person name="Daum C."/>
            <person name="Chiniquy J."/>
            <person name="Barry K."/>
            <person name="LaButti K."/>
            <person name="Haridas S."/>
            <person name="Simmons B.A."/>
            <person name="Magnuson J.K."/>
            <person name="Mortensen U.H."/>
            <person name="Larsen T.O."/>
            <person name="Grigoriev I.V."/>
            <person name="Baker S.E."/>
            <person name="Andersen M.R."/>
        </authorList>
    </citation>
    <scope>NUCLEOTIDE SEQUENCE [LARGE SCALE GENOMIC DNA]</scope>
    <source>
        <strain evidence="7 8">IBT 24754</strain>
    </source>
</reference>
<dbReference type="InterPro" id="IPR008758">
    <property type="entry name" value="Peptidase_S28"/>
</dbReference>
<dbReference type="SUPFAM" id="SSF53474">
    <property type="entry name" value="alpha/beta-Hydrolases"/>
    <property type="match status" value="1"/>
</dbReference>
<keyword evidence="2" id="KW-0645">Protease</keyword>
<dbReference type="AlphaFoldDB" id="A0A2T5LVH4"/>
<evidence type="ECO:0000256" key="3">
    <source>
        <dbReference type="ARBA" id="ARBA00022729"/>
    </source>
</evidence>
<dbReference type="PANTHER" id="PTHR11010:SF109">
    <property type="entry name" value="PEPTIDASE, FAMILY S28, PUTATIVE (AFU_ORTHOLOGUE AFUA_4G03790)-RELATED"/>
    <property type="match status" value="1"/>
</dbReference>
<keyword evidence="4" id="KW-0378">Hydrolase</keyword>